<sequence>MFLPPRELGCTRIRSSEFIGSDFFPFLSMFMLSPDTRVHSSRGRVHGLSSSVLHPTRGQQLIPTIRLKNMLLMTKMKA</sequence>
<organism evidence="1">
    <name type="scientific">Oryza meridionalis</name>
    <dbReference type="NCBI Taxonomy" id="40149"/>
    <lineage>
        <taxon>Eukaryota</taxon>
        <taxon>Viridiplantae</taxon>
        <taxon>Streptophyta</taxon>
        <taxon>Embryophyta</taxon>
        <taxon>Tracheophyta</taxon>
        <taxon>Spermatophyta</taxon>
        <taxon>Magnoliopsida</taxon>
        <taxon>Liliopsida</taxon>
        <taxon>Poales</taxon>
        <taxon>Poaceae</taxon>
        <taxon>BOP clade</taxon>
        <taxon>Oryzoideae</taxon>
        <taxon>Oryzeae</taxon>
        <taxon>Oryzinae</taxon>
        <taxon>Oryza</taxon>
    </lineage>
</organism>
<accession>A0A0E0EEE3</accession>
<reference evidence="1" key="2">
    <citation type="submission" date="2018-05" db="EMBL/GenBank/DDBJ databases">
        <title>OmerRS3 (Oryza meridionalis Reference Sequence Version 3).</title>
        <authorList>
            <person name="Zhang J."/>
            <person name="Kudrna D."/>
            <person name="Lee S."/>
            <person name="Talag J."/>
            <person name="Welchert J."/>
            <person name="Wing R.A."/>
        </authorList>
    </citation>
    <scope>NUCLEOTIDE SEQUENCE [LARGE SCALE GENOMIC DNA]</scope>
    <source>
        <strain evidence="1">cv. OR44</strain>
    </source>
</reference>
<name>A0A0E0EEE3_9ORYZ</name>
<protein>
    <submittedName>
        <fullName evidence="1">Uncharacterized protein</fullName>
    </submittedName>
</protein>
<dbReference type="AlphaFoldDB" id="A0A0E0EEE3"/>
<dbReference type="Proteomes" id="UP000008021">
    <property type="component" value="Chromosome 7"/>
</dbReference>
<dbReference type="HOGENOM" id="CLU_178814_0_0_1"/>
<evidence type="ECO:0000313" key="1">
    <source>
        <dbReference type="EnsemblPlants" id="OMERI07G18680.1"/>
    </source>
</evidence>
<dbReference type="EnsemblPlants" id="OMERI07G18680.1">
    <property type="protein sequence ID" value="OMERI07G18680.1"/>
    <property type="gene ID" value="OMERI07G18680"/>
</dbReference>
<dbReference type="Gramene" id="OMERI07G18680.1">
    <property type="protein sequence ID" value="OMERI07G18680.1"/>
    <property type="gene ID" value="OMERI07G18680"/>
</dbReference>
<proteinExistence type="predicted"/>
<evidence type="ECO:0000313" key="2">
    <source>
        <dbReference type="Proteomes" id="UP000008021"/>
    </source>
</evidence>
<reference evidence="1" key="1">
    <citation type="submission" date="2015-04" db="UniProtKB">
        <authorList>
            <consortium name="EnsemblPlants"/>
        </authorList>
    </citation>
    <scope>IDENTIFICATION</scope>
</reference>
<keyword evidence="2" id="KW-1185">Reference proteome</keyword>